<dbReference type="InterPro" id="IPR036388">
    <property type="entry name" value="WH-like_DNA-bd_sf"/>
</dbReference>
<accession>A0A974A534</accession>
<keyword evidence="3" id="KW-0804">Transcription</keyword>
<dbReference type="Proteomes" id="UP001432046">
    <property type="component" value="Chromosome"/>
</dbReference>
<dbReference type="Pfam" id="PF00392">
    <property type="entry name" value="GntR"/>
    <property type="match status" value="1"/>
</dbReference>
<dbReference type="SMART" id="SM00895">
    <property type="entry name" value="FCD"/>
    <property type="match status" value="1"/>
</dbReference>
<protein>
    <submittedName>
        <fullName evidence="5">GntR family transcriptional regulator</fullName>
    </submittedName>
</protein>
<dbReference type="InterPro" id="IPR011711">
    <property type="entry name" value="GntR_C"/>
</dbReference>
<organism evidence="5">
    <name type="scientific">Bradyrhizobium septentrionale</name>
    <dbReference type="NCBI Taxonomy" id="1404411"/>
    <lineage>
        <taxon>Bacteria</taxon>
        <taxon>Pseudomonadati</taxon>
        <taxon>Pseudomonadota</taxon>
        <taxon>Alphaproteobacteria</taxon>
        <taxon>Hyphomicrobiales</taxon>
        <taxon>Nitrobacteraceae</taxon>
        <taxon>Bradyrhizobium</taxon>
    </lineage>
</organism>
<keyword evidence="1" id="KW-0805">Transcription regulation</keyword>
<dbReference type="PANTHER" id="PTHR43537">
    <property type="entry name" value="TRANSCRIPTIONAL REGULATOR, GNTR FAMILY"/>
    <property type="match status" value="1"/>
</dbReference>
<dbReference type="Gene3D" id="1.20.120.530">
    <property type="entry name" value="GntR ligand-binding domain-like"/>
    <property type="match status" value="1"/>
</dbReference>
<evidence type="ECO:0000313" key="6">
    <source>
        <dbReference type="EMBL" id="WXC81152.1"/>
    </source>
</evidence>
<dbReference type="InterPro" id="IPR000524">
    <property type="entry name" value="Tscrpt_reg_HTH_GntR"/>
</dbReference>
<reference evidence="6" key="2">
    <citation type="journal article" date="2021" name="Int. J. Syst. Evol. Microbiol.">
        <title>Bradyrhizobium septentrionale sp. nov. (sv. septentrionale) and Bradyrhizobium quebecense sp. nov. (sv. septentrionale) associated with legumes native to Canada possess rearranged symbiosis genes and numerous insertion sequences.</title>
        <authorList>
            <person name="Bromfield E.S.P."/>
            <person name="Cloutier S."/>
        </authorList>
    </citation>
    <scope>NUCLEOTIDE SEQUENCE</scope>
    <source>
        <strain evidence="6">5S5</strain>
    </source>
</reference>
<dbReference type="AlphaFoldDB" id="A0A974A534"/>
<dbReference type="GO" id="GO:0003700">
    <property type="term" value="F:DNA-binding transcription factor activity"/>
    <property type="evidence" value="ECO:0007669"/>
    <property type="project" value="InterPro"/>
</dbReference>
<reference evidence="5" key="1">
    <citation type="submission" date="2020-06" db="EMBL/GenBank/DDBJ databases">
        <title>Whole Genome Sequence of Bradyrhizobium sp. Strain 1S1.</title>
        <authorList>
            <person name="Bromfield E.S.P."/>
            <person name="Cloutier S."/>
        </authorList>
    </citation>
    <scope>NUCLEOTIDE SEQUENCE [LARGE SCALE GENOMIC DNA]</scope>
    <source>
        <strain evidence="5">1S1</strain>
    </source>
</reference>
<dbReference type="SMART" id="SM00345">
    <property type="entry name" value="HTH_GNTR"/>
    <property type="match status" value="1"/>
</dbReference>
<sequence length="217" mass="24397">MILLRDNIYENLRSDILSCHFAPGDEMREQELAERYAVSRQPVRDALLRLEREHLVTVQPRQGYRVNPISLSDARDLLRFRLALEPACVAEAIESAPDSTLKSLDEFRRFAGSHEDFIAYNRGFHSALAHASGNRRMATTLCDLIGQADRLVRVSVSNLKGHDPAKLVAEHVALIDAMQQREGRTAARIIKAHIAATEKRVLPALKRNAVIVEERSA</sequence>
<evidence type="ECO:0000313" key="5">
    <source>
        <dbReference type="EMBL" id="NVI48900.1"/>
    </source>
</evidence>
<dbReference type="CDD" id="cd07377">
    <property type="entry name" value="WHTH_GntR"/>
    <property type="match status" value="1"/>
</dbReference>
<dbReference type="PANTHER" id="PTHR43537:SF45">
    <property type="entry name" value="GNTR FAMILY REGULATORY PROTEIN"/>
    <property type="match status" value="1"/>
</dbReference>
<evidence type="ECO:0000259" key="4">
    <source>
        <dbReference type="PROSITE" id="PS50949"/>
    </source>
</evidence>
<dbReference type="PROSITE" id="PS50949">
    <property type="entry name" value="HTH_GNTR"/>
    <property type="match status" value="1"/>
</dbReference>
<dbReference type="Gene3D" id="1.10.10.10">
    <property type="entry name" value="Winged helix-like DNA-binding domain superfamily/Winged helix DNA-binding domain"/>
    <property type="match status" value="1"/>
</dbReference>
<name>A0A974A534_9BRAD</name>
<dbReference type="Pfam" id="PF07729">
    <property type="entry name" value="FCD"/>
    <property type="match status" value="1"/>
</dbReference>
<evidence type="ECO:0000256" key="2">
    <source>
        <dbReference type="ARBA" id="ARBA00023125"/>
    </source>
</evidence>
<dbReference type="SUPFAM" id="SSF46785">
    <property type="entry name" value="Winged helix' DNA-binding domain"/>
    <property type="match status" value="1"/>
</dbReference>
<dbReference type="RefSeq" id="WP_166214036.1">
    <property type="nucleotide sequence ID" value="NZ_CP088285.1"/>
</dbReference>
<evidence type="ECO:0000256" key="1">
    <source>
        <dbReference type="ARBA" id="ARBA00023015"/>
    </source>
</evidence>
<dbReference type="SUPFAM" id="SSF48008">
    <property type="entry name" value="GntR ligand-binding domain-like"/>
    <property type="match status" value="1"/>
</dbReference>
<dbReference type="EMBL" id="CP147711">
    <property type="protein sequence ID" value="WXC81152.1"/>
    <property type="molecule type" value="Genomic_DNA"/>
</dbReference>
<evidence type="ECO:0000313" key="7">
    <source>
        <dbReference type="Proteomes" id="UP001432046"/>
    </source>
</evidence>
<keyword evidence="7" id="KW-1185">Reference proteome</keyword>
<evidence type="ECO:0000256" key="3">
    <source>
        <dbReference type="ARBA" id="ARBA00023163"/>
    </source>
</evidence>
<dbReference type="InterPro" id="IPR036390">
    <property type="entry name" value="WH_DNA-bd_sf"/>
</dbReference>
<keyword evidence="2" id="KW-0238">DNA-binding</keyword>
<dbReference type="GO" id="GO:0003677">
    <property type="term" value="F:DNA binding"/>
    <property type="evidence" value="ECO:0007669"/>
    <property type="project" value="UniProtKB-KW"/>
</dbReference>
<gene>
    <name evidence="5" type="ORF">HAP48_039830</name>
    <name evidence="6" type="ORF">WDK88_05815</name>
</gene>
<dbReference type="EMBL" id="JAAOLE020000001">
    <property type="protein sequence ID" value="NVI48900.1"/>
    <property type="molecule type" value="Genomic_DNA"/>
</dbReference>
<proteinExistence type="predicted"/>
<reference evidence="6" key="3">
    <citation type="submission" date="2024-03" db="EMBL/GenBank/DDBJ databases">
        <authorList>
            <person name="Bromfield E.S.P."/>
            <person name="Cloutier S."/>
        </authorList>
    </citation>
    <scope>NUCLEOTIDE SEQUENCE</scope>
    <source>
        <strain evidence="6">5S5</strain>
    </source>
</reference>
<dbReference type="InterPro" id="IPR008920">
    <property type="entry name" value="TF_FadR/GntR_C"/>
</dbReference>
<feature type="domain" description="HTH gntR-type" evidence="4">
    <location>
        <begin position="2"/>
        <end position="69"/>
    </location>
</feature>